<keyword evidence="6" id="KW-1185">Reference proteome</keyword>
<dbReference type="GO" id="GO:1901137">
    <property type="term" value="P:carbohydrate derivative biosynthetic process"/>
    <property type="evidence" value="ECO:0007669"/>
    <property type="project" value="UniProtKB-ARBA"/>
</dbReference>
<dbReference type="AlphaFoldDB" id="A0A2A9E5F4"/>
<sequence length="392" mass="39992">MVESSQARVLQVLGSSAGGVARHVAQVAEALGADTEGETGSIVQVAGPGSVRDVVAPVGSAVRFTAVEISDRPGPGDVTSLRRLRDLARGADVVHAHGLRAGALVIIATRCLRGAPPVVVTLHNLPVGPRSVRAVSFVLERLVSRHADAVLGVSLDLVDRARQQGASHTGRALVPAPSRPDVECSTNRVRSDLGVPAGARLLVTVGRLAPQKGLDTLCDAAAILDTAGVSGGVVWVVAGDGPLREQLQGRIDAERLPVRLLGFRDDAPDLMAAAEVVVSTAVWEGQPIWLQEALGLGSAVVTTDAGGTREVTGDAAVLVSVGDAPAVAAGVVDLLTDGGRRDALAAAALAQASTLPSVADVVGSLTDLYATLRSERGRADQTSRARPSRGIG</sequence>
<dbReference type="PANTHER" id="PTHR45947">
    <property type="entry name" value="SULFOQUINOVOSYL TRANSFERASE SQD2"/>
    <property type="match status" value="1"/>
</dbReference>
<dbReference type="Gene3D" id="3.40.50.2000">
    <property type="entry name" value="Glycogen Phosphorylase B"/>
    <property type="match status" value="2"/>
</dbReference>
<dbReference type="Proteomes" id="UP000225548">
    <property type="component" value="Unassembled WGS sequence"/>
</dbReference>
<accession>A0A2A9E5F4</accession>
<dbReference type="SUPFAM" id="SSF53756">
    <property type="entry name" value="UDP-Glycosyltransferase/glycogen phosphorylase"/>
    <property type="match status" value="1"/>
</dbReference>
<evidence type="ECO:0000259" key="4">
    <source>
        <dbReference type="Pfam" id="PF13579"/>
    </source>
</evidence>
<name>A0A2A9E5F4_9MICO</name>
<dbReference type="EMBL" id="PDJG01000001">
    <property type="protein sequence ID" value="PFG33400.1"/>
    <property type="molecule type" value="Genomic_DNA"/>
</dbReference>
<protein>
    <recommendedName>
        <fullName evidence="1">D-inositol 3-phosphate glycosyltransferase</fullName>
    </recommendedName>
</protein>
<gene>
    <name evidence="5" type="ORF">ATL42_1273</name>
</gene>
<feature type="domain" description="Glycosyltransferase subfamily 4-like N-terminal" evidence="4">
    <location>
        <begin position="18"/>
        <end position="175"/>
    </location>
</feature>
<dbReference type="Pfam" id="PF13579">
    <property type="entry name" value="Glyco_trans_4_4"/>
    <property type="match status" value="1"/>
</dbReference>
<dbReference type="InterPro" id="IPR050194">
    <property type="entry name" value="Glycosyltransferase_grp1"/>
</dbReference>
<proteinExistence type="predicted"/>
<organism evidence="5 6">
    <name type="scientific">Sanguibacter antarcticus</name>
    <dbReference type="NCBI Taxonomy" id="372484"/>
    <lineage>
        <taxon>Bacteria</taxon>
        <taxon>Bacillati</taxon>
        <taxon>Actinomycetota</taxon>
        <taxon>Actinomycetes</taxon>
        <taxon>Micrococcales</taxon>
        <taxon>Sanguibacteraceae</taxon>
        <taxon>Sanguibacter</taxon>
    </lineage>
</organism>
<reference evidence="5 6" key="1">
    <citation type="submission" date="2017-10" db="EMBL/GenBank/DDBJ databases">
        <title>Sequencing the genomes of 1000 actinobacteria strains.</title>
        <authorList>
            <person name="Klenk H.-P."/>
        </authorList>
    </citation>
    <scope>NUCLEOTIDE SEQUENCE [LARGE SCALE GENOMIC DNA]</scope>
    <source>
        <strain evidence="5 6">DSM 18966</strain>
    </source>
</reference>
<dbReference type="RefSeq" id="WP_098454617.1">
    <property type="nucleotide sequence ID" value="NZ_PDJG01000001.1"/>
</dbReference>
<comment type="caution">
    <text evidence="5">The sequence shown here is derived from an EMBL/GenBank/DDBJ whole genome shotgun (WGS) entry which is preliminary data.</text>
</comment>
<dbReference type="PANTHER" id="PTHR45947:SF3">
    <property type="entry name" value="SULFOQUINOVOSYL TRANSFERASE SQD2"/>
    <property type="match status" value="1"/>
</dbReference>
<dbReference type="CDD" id="cd03801">
    <property type="entry name" value="GT4_PimA-like"/>
    <property type="match status" value="1"/>
</dbReference>
<evidence type="ECO:0000256" key="1">
    <source>
        <dbReference type="ARBA" id="ARBA00021292"/>
    </source>
</evidence>
<evidence type="ECO:0000256" key="3">
    <source>
        <dbReference type="ARBA" id="ARBA00022679"/>
    </source>
</evidence>
<dbReference type="InterPro" id="IPR028098">
    <property type="entry name" value="Glyco_trans_4-like_N"/>
</dbReference>
<dbReference type="Pfam" id="PF13692">
    <property type="entry name" value="Glyco_trans_1_4"/>
    <property type="match status" value="1"/>
</dbReference>
<evidence type="ECO:0000256" key="2">
    <source>
        <dbReference type="ARBA" id="ARBA00022676"/>
    </source>
</evidence>
<keyword evidence="2" id="KW-0328">Glycosyltransferase</keyword>
<dbReference type="OrthoDB" id="3268555at2"/>
<keyword evidence="3 5" id="KW-0808">Transferase</keyword>
<dbReference type="GO" id="GO:0016757">
    <property type="term" value="F:glycosyltransferase activity"/>
    <property type="evidence" value="ECO:0007669"/>
    <property type="project" value="UniProtKB-KW"/>
</dbReference>
<evidence type="ECO:0000313" key="6">
    <source>
        <dbReference type="Proteomes" id="UP000225548"/>
    </source>
</evidence>
<evidence type="ECO:0000313" key="5">
    <source>
        <dbReference type="EMBL" id="PFG33400.1"/>
    </source>
</evidence>